<evidence type="ECO:0000256" key="4">
    <source>
        <dbReference type="ARBA" id="ARBA00022598"/>
    </source>
</evidence>
<keyword evidence="4 10" id="KW-0436">Ligase</keyword>
<proteinExistence type="inferred from homology"/>
<dbReference type="PANTHER" id="PTHR11164">
    <property type="entry name" value="GLUTAMATE CYSTEINE LIGASE"/>
    <property type="match status" value="1"/>
</dbReference>
<dbReference type="EC" id="6.3.2.2" evidence="3 10"/>
<gene>
    <name evidence="11" type="primary">GSH1</name>
    <name evidence="11" type="ORF">DEBR0S2_19064G</name>
</gene>
<dbReference type="GO" id="GO:0006750">
    <property type="term" value="P:glutathione biosynthetic process"/>
    <property type="evidence" value="ECO:0007669"/>
    <property type="project" value="UniProtKB-UniRule"/>
</dbReference>
<evidence type="ECO:0000313" key="12">
    <source>
        <dbReference type="Proteomes" id="UP000478008"/>
    </source>
</evidence>
<accession>A0A7D9H2A3</accession>
<dbReference type="PANTHER" id="PTHR11164:SF0">
    <property type="entry name" value="GLUTAMATE--CYSTEINE LIGASE CATALYTIC SUBUNIT"/>
    <property type="match status" value="1"/>
</dbReference>
<evidence type="ECO:0000313" key="11">
    <source>
        <dbReference type="EMBL" id="VUG17909.1"/>
    </source>
</evidence>
<evidence type="ECO:0000256" key="9">
    <source>
        <dbReference type="ARBA" id="ARBA00032122"/>
    </source>
</evidence>
<dbReference type="Proteomes" id="UP000478008">
    <property type="component" value="Unassembled WGS sequence"/>
</dbReference>
<dbReference type="Gene3D" id="3.30.590.50">
    <property type="match status" value="2"/>
</dbReference>
<name>A0A7D9H2A3_DEKBR</name>
<dbReference type="AlphaFoldDB" id="A0A7D9H2A3"/>
<dbReference type="EMBL" id="CABFWN010000002">
    <property type="protein sequence ID" value="VUG17909.1"/>
    <property type="molecule type" value="Genomic_DNA"/>
</dbReference>
<dbReference type="Pfam" id="PF03074">
    <property type="entry name" value="GCS"/>
    <property type="match status" value="1"/>
</dbReference>
<dbReference type="FunFam" id="3.30.590.50:FF:000002">
    <property type="entry name" value="Glutamate--cysteine ligase catalytic subunit"/>
    <property type="match status" value="1"/>
</dbReference>
<evidence type="ECO:0000256" key="6">
    <source>
        <dbReference type="ARBA" id="ARBA00022741"/>
    </source>
</evidence>
<dbReference type="InterPro" id="IPR004308">
    <property type="entry name" value="GCS"/>
</dbReference>
<protein>
    <recommendedName>
        <fullName evidence="3 10">Glutamate--cysteine ligase</fullName>
        <ecNumber evidence="3 10">6.3.2.2</ecNumber>
    </recommendedName>
    <alternativeName>
        <fullName evidence="9 10">Gamma-ECS</fullName>
    </alternativeName>
    <alternativeName>
        <fullName evidence="8 10">Gamma-glutamylcysteine synthetase</fullName>
    </alternativeName>
</protein>
<evidence type="ECO:0000256" key="5">
    <source>
        <dbReference type="ARBA" id="ARBA00022684"/>
    </source>
</evidence>
<dbReference type="Gene3D" id="1.10.8.960">
    <property type="match status" value="1"/>
</dbReference>
<keyword evidence="6 10" id="KW-0547">Nucleotide-binding</keyword>
<dbReference type="InterPro" id="IPR014746">
    <property type="entry name" value="Gln_synth/guanido_kin_cat_dom"/>
</dbReference>
<evidence type="ECO:0000256" key="3">
    <source>
        <dbReference type="ARBA" id="ARBA00012220"/>
    </source>
</evidence>
<evidence type="ECO:0000256" key="8">
    <source>
        <dbReference type="ARBA" id="ARBA00030585"/>
    </source>
</evidence>
<comment type="similarity">
    <text evidence="2 10">Belongs to the glutamate--cysteine ligase type 3 family.</text>
</comment>
<reference evidence="11 12" key="1">
    <citation type="submission" date="2019-07" db="EMBL/GenBank/DDBJ databases">
        <authorList>
            <person name="Friedrich A."/>
            <person name="Schacherer J."/>
        </authorList>
    </citation>
    <scope>NUCLEOTIDE SEQUENCE [LARGE SCALE GENOMIC DNA]</scope>
</reference>
<dbReference type="UniPathway" id="UPA00142">
    <property type="reaction ID" value="UER00209"/>
</dbReference>
<evidence type="ECO:0000256" key="10">
    <source>
        <dbReference type="RuleBase" id="RU367135"/>
    </source>
</evidence>
<evidence type="ECO:0000256" key="1">
    <source>
        <dbReference type="ARBA" id="ARBA00005006"/>
    </source>
</evidence>
<keyword evidence="5 10" id="KW-0317">Glutathione biosynthesis</keyword>
<evidence type="ECO:0000256" key="2">
    <source>
        <dbReference type="ARBA" id="ARBA00008100"/>
    </source>
</evidence>
<dbReference type="SUPFAM" id="SSF55931">
    <property type="entry name" value="Glutamine synthetase/guanido kinase"/>
    <property type="match status" value="1"/>
</dbReference>
<organism evidence="11 12">
    <name type="scientific">Dekkera bruxellensis</name>
    <name type="common">Brettanomyces custersii</name>
    <dbReference type="NCBI Taxonomy" id="5007"/>
    <lineage>
        <taxon>Eukaryota</taxon>
        <taxon>Fungi</taxon>
        <taxon>Dikarya</taxon>
        <taxon>Ascomycota</taxon>
        <taxon>Saccharomycotina</taxon>
        <taxon>Pichiomycetes</taxon>
        <taxon>Pichiales</taxon>
        <taxon>Pichiaceae</taxon>
        <taxon>Brettanomyces</taxon>
    </lineage>
</organism>
<keyword evidence="12" id="KW-1185">Reference proteome</keyword>
<dbReference type="GO" id="GO:0005524">
    <property type="term" value="F:ATP binding"/>
    <property type="evidence" value="ECO:0007669"/>
    <property type="project" value="UniProtKB-UniRule"/>
</dbReference>
<sequence length="679" mass="77158">MGLLSQGTPLSWAESRQYNDYVREHGINQLVNCFNAAKGRHNDHFFWGDEIEYHMIRIDDKAKTAQLSLKETEVLKNLGEHGKDKQRAIDQGILFHPEYGRFMLEATPYQPYDGETIEGYAEVEQNMSVRRTVAHNEMGDKNVHAATLTAFPTMGCDDFTYPKTVPKGPSSQSLFLPDEVINQHVRFPTLTANIRRRRGQKVAINIPLFEDTNTDMTHLDSSIPKRELFSGDDEAFLGAAKPGHIYMDSMGFGMGCCCLQVTLQAPDINEARYVYDSFVNIAPALLALTAATPILKGRLADQDVRWNVISGAVDDRCPEERGEATLQGHKARGGIADNANVIYIPKSRYDSVDQYLGDIHSQPGIDGLSHITSVGTVSKESESSADYTYFEPSLNDVESPINPAVYAKLRSAGFDHRLARHFAHLYIRDPLVIFKEKIKQDDATETDHFENIQSTNWQTLRFKPPTQKATPGNDSVPGWRVEIRPMEISVTDFENAAFGVFSILLARAVIKYRPNFYVPISVAEQNMKVAHTRRCTTDGKFGFRVNSWHGQNEESVIAQLSLDQLFNGYEDFEGLVPVTRRYVHETFEIKTEQQRNAQELLEIYFKFISKRASGEIPSTAKFIRSFVMHHPEYKHDSKINSSINYDLIKYLQRLERYDPELTSEFFGKEISTWMSDHGY</sequence>
<evidence type="ECO:0000256" key="7">
    <source>
        <dbReference type="ARBA" id="ARBA00022840"/>
    </source>
</evidence>
<comment type="pathway">
    <text evidence="1 10">Sulfur metabolism; glutathione biosynthesis; glutathione from L-cysteine and L-glutamate: step 1/2.</text>
</comment>
<comment type="catalytic activity">
    <reaction evidence="10">
        <text>L-cysteine + L-glutamate + ATP = gamma-L-glutamyl-L-cysteine + ADP + phosphate + H(+)</text>
        <dbReference type="Rhea" id="RHEA:13285"/>
        <dbReference type="ChEBI" id="CHEBI:15378"/>
        <dbReference type="ChEBI" id="CHEBI:29985"/>
        <dbReference type="ChEBI" id="CHEBI:30616"/>
        <dbReference type="ChEBI" id="CHEBI:35235"/>
        <dbReference type="ChEBI" id="CHEBI:43474"/>
        <dbReference type="ChEBI" id="CHEBI:58173"/>
        <dbReference type="ChEBI" id="CHEBI:456216"/>
        <dbReference type="EC" id="6.3.2.2"/>
    </reaction>
</comment>
<keyword evidence="7 10" id="KW-0067">ATP-binding</keyword>
<dbReference type="GO" id="GO:0004357">
    <property type="term" value="F:glutamate-cysteine ligase activity"/>
    <property type="evidence" value="ECO:0007669"/>
    <property type="project" value="UniProtKB-UniRule"/>
</dbReference>